<dbReference type="OMA" id="MIIYNKF"/>
<evidence type="ECO:0000313" key="12">
    <source>
        <dbReference type="EMBL" id="ABN65521.1"/>
    </source>
</evidence>
<evidence type="ECO:0007829" key="14">
    <source>
        <dbReference type="PDB" id="7DEY"/>
    </source>
</evidence>
<keyword evidence="4" id="KW-0540">Nuclease</keyword>
<reference evidence="14" key="2">
    <citation type="journal article" date="2021" name="Protein Sci.">
        <title>Structural and mechanistic insight into stem-loop RNA processing by yeast Pichia stipitis Dicer.</title>
        <authorList>
            <person name="Chan J."/>
            <person name="Qinqin F."/>
            <person name="Jianwei L."/>
            <person name="Ying C."/>
            <person name="Machida S."/>
            <person name="Wei C."/>
            <person name="Yuan Y.A."/>
            <person name="Jobichen C."/>
        </authorList>
    </citation>
    <scope>X-RAY CRYSTALLOGRAPHY (2.90 ANGSTROMS) OF 201-431</scope>
</reference>
<evidence type="ECO:0000256" key="3">
    <source>
        <dbReference type="ARBA" id="ARBA00012177"/>
    </source>
</evidence>
<dbReference type="PROSITE" id="PS50142">
    <property type="entry name" value="RNASE_3_2"/>
    <property type="match status" value="1"/>
</dbReference>
<feature type="compositionally biased region" description="Basic and acidic residues" evidence="9">
    <location>
        <begin position="18"/>
        <end position="41"/>
    </location>
</feature>
<dbReference type="PROSITE" id="PS00517">
    <property type="entry name" value="RNASE_3_1"/>
    <property type="match status" value="1"/>
</dbReference>
<dbReference type="GO" id="GO:0030847">
    <property type="term" value="P:termination of RNA polymerase II transcription, exosome-dependent"/>
    <property type="evidence" value="ECO:0007669"/>
    <property type="project" value="UniProtKB-ARBA"/>
</dbReference>
<evidence type="ECO:0000256" key="1">
    <source>
        <dbReference type="ARBA" id="ARBA00000109"/>
    </source>
</evidence>
<proteinExistence type="evidence at protein level"/>
<evidence type="ECO:0000256" key="6">
    <source>
        <dbReference type="ARBA" id="ARBA00022801"/>
    </source>
</evidence>
<gene>
    <name evidence="12" type="ORF">PICST_30953</name>
</gene>
<keyword evidence="14" id="KW-0002">3D-structure</keyword>
<dbReference type="GO" id="GO:0034475">
    <property type="term" value="P:U4 snRNA 3'-end processing"/>
    <property type="evidence" value="ECO:0007669"/>
    <property type="project" value="UniProtKB-ARBA"/>
</dbReference>
<dbReference type="FunFam" id="1.10.1520.10:FF:000001">
    <property type="entry name" value="Ribonuclease 3"/>
    <property type="match status" value="1"/>
</dbReference>
<dbReference type="GeneID" id="4838343"/>
<evidence type="ECO:0000256" key="5">
    <source>
        <dbReference type="ARBA" id="ARBA00022759"/>
    </source>
</evidence>
<evidence type="ECO:0000256" key="9">
    <source>
        <dbReference type="SAM" id="MobiDB-lite"/>
    </source>
</evidence>
<dbReference type="SUPFAM" id="SSF69065">
    <property type="entry name" value="RNase III domain-like"/>
    <property type="match status" value="1"/>
</dbReference>
<dbReference type="STRING" id="322104.A3LS79"/>
<feature type="domain" description="RNase III" evidence="11">
    <location>
        <begin position="208"/>
        <end position="330"/>
    </location>
</feature>
<dbReference type="Gene3D" id="1.10.1520.10">
    <property type="entry name" value="Ribonuclease III domain"/>
    <property type="match status" value="1"/>
</dbReference>
<dbReference type="FunCoup" id="A3LS79">
    <property type="interactions" value="282"/>
</dbReference>
<dbReference type="Pfam" id="PF00636">
    <property type="entry name" value="Ribonuclease_3"/>
    <property type="match status" value="1"/>
</dbReference>
<dbReference type="CDD" id="cd00593">
    <property type="entry name" value="RIBOc"/>
    <property type="match status" value="1"/>
</dbReference>
<dbReference type="Pfam" id="PF18497">
    <property type="entry name" value="RNase_3_N"/>
    <property type="match status" value="1"/>
</dbReference>
<reference evidence="12 13" key="1">
    <citation type="journal article" date="2007" name="Nat. Biotechnol.">
        <title>Genome sequence of the lignocellulose-bioconverting and xylose-fermenting yeast Pichia stipitis.</title>
        <authorList>
            <person name="Jeffries T.W."/>
            <person name="Grigoriev I.V."/>
            <person name="Grimwood J."/>
            <person name="Laplaza J.M."/>
            <person name="Aerts A."/>
            <person name="Salamov A."/>
            <person name="Schmutz J."/>
            <person name="Lindquist E."/>
            <person name="Dehal P."/>
            <person name="Shapiro H."/>
            <person name="Jin Y.S."/>
            <person name="Passoth V."/>
            <person name="Richardson P.M."/>
        </authorList>
    </citation>
    <scope>NUCLEOTIDE SEQUENCE [LARGE SCALE GENOMIC DNA]</scope>
    <source>
        <strain evidence="13">ATCC 58785 / CBS 6054 / NBRC 10063 / NRRL Y-11545</strain>
    </source>
</reference>
<comment type="similarity">
    <text evidence="2">Belongs to the ribonuclease III family.</text>
</comment>
<dbReference type="Gene3D" id="3.30.160.20">
    <property type="match status" value="2"/>
</dbReference>
<dbReference type="PROSITE" id="PS50137">
    <property type="entry name" value="DS_RBD"/>
    <property type="match status" value="1"/>
</dbReference>
<dbReference type="SUPFAM" id="SSF54768">
    <property type="entry name" value="dsRNA-binding domain-like"/>
    <property type="match status" value="2"/>
</dbReference>
<dbReference type="InterPro" id="IPR036389">
    <property type="entry name" value="RNase_III_sf"/>
</dbReference>
<dbReference type="GO" id="GO:0034963">
    <property type="term" value="P:box C/D sno(s)RNA processing"/>
    <property type="evidence" value="ECO:0007669"/>
    <property type="project" value="UniProtKB-ARBA"/>
</dbReference>
<name>A3LS79_PICST</name>
<dbReference type="InterPro" id="IPR011907">
    <property type="entry name" value="RNase_III"/>
</dbReference>
<evidence type="ECO:0000256" key="2">
    <source>
        <dbReference type="ARBA" id="ARBA00010183"/>
    </source>
</evidence>
<dbReference type="InterPro" id="IPR044449">
    <property type="entry name" value="Rnt1/Pac1_DSRM_fungi"/>
</dbReference>
<dbReference type="Pfam" id="PF00035">
    <property type="entry name" value="dsrm"/>
    <property type="match status" value="2"/>
</dbReference>
<evidence type="ECO:0000256" key="8">
    <source>
        <dbReference type="PROSITE-ProRule" id="PRU00266"/>
    </source>
</evidence>
<keyword evidence="5" id="KW-0255">Endonuclease</keyword>
<dbReference type="PDB" id="7DEY">
    <property type="method" value="X-ray"/>
    <property type="resolution" value="2.90 A"/>
    <property type="chains" value="A/B/C/D=201-431"/>
</dbReference>
<dbReference type="eggNOG" id="KOG1817">
    <property type="taxonomic scope" value="Eukaryota"/>
</dbReference>
<dbReference type="InParanoid" id="A3LS79"/>
<keyword evidence="13" id="KW-1185">Reference proteome</keyword>
<feature type="domain" description="DRBM" evidence="10">
    <location>
        <begin position="363"/>
        <end position="429"/>
    </location>
</feature>
<sequence>MSQFGSLEGFLNSLTQVDSERTDVVTDHGGKASDEVNHSPAEDASNSKSKREYGYTGSLLPKRPKLDSPSVPPIGFVDLQKLEYATKTLQKNVRLIVTESPDIDSIEKLLNSSTLDSGAKVDLKNNNYIKVASRLKSKYKIGKLPIFDEITAGDIKISDEEFDKIAQLNDCSDSEESPTYLPVDSSSTQEKRVFTTGIDNKHPPLPFIKDQTLYERVFVHKSVVNGKTYLDQNDLINSHNERLEFLGDSVLNNLVTLIIYDKFPSASEGKLTKMRSQLIDNHTLTQFSFEYGFDKRLKTKTDEEILKTGDQKVYADIFEAYIGALSVERGLDLREIKDWLEKLYAPKLEAFKVNFLQESVNKEAKSELYSIVGTASSHPLYVVVEEGNGSHDFVVECRMGNDVLGRAKAPSQKEAGLRAAMDALKNRQLLEKYYKIRLEIDRKDSVKSSKSKRSREEDEDSDYSMRTPTPSSPIKTIMFPLVASADAPIDNNAKNKLYAEIGKRLGEVPQYIVSRANNDIAAVSLSIRGLVVATATDKSKKKAMARAAMAILENSSALNEICKGTI</sequence>
<keyword evidence="6" id="KW-0378">Hydrolase</keyword>
<organism evidence="12 13">
    <name type="scientific">Scheffersomyces stipitis (strain ATCC 58785 / CBS 6054 / NBRC 10063 / NRRL Y-11545)</name>
    <name type="common">Yeast</name>
    <name type="synonym">Pichia stipitis</name>
    <dbReference type="NCBI Taxonomy" id="322104"/>
    <lineage>
        <taxon>Eukaryota</taxon>
        <taxon>Fungi</taxon>
        <taxon>Dikarya</taxon>
        <taxon>Ascomycota</taxon>
        <taxon>Saccharomycotina</taxon>
        <taxon>Pichiomycetes</taxon>
        <taxon>Debaryomycetaceae</taxon>
        <taxon>Scheffersomyces</taxon>
    </lineage>
</organism>
<evidence type="ECO:0000256" key="7">
    <source>
        <dbReference type="ARBA" id="ARBA00022884"/>
    </source>
</evidence>
<dbReference type="InterPro" id="IPR040540">
    <property type="entry name" value="RNase_3_N"/>
</dbReference>
<comment type="catalytic activity">
    <reaction evidence="1">
        <text>Endonucleolytic cleavage to 5'-phosphomonoester.</text>
        <dbReference type="EC" id="3.1.26.3"/>
    </reaction>
</comment>
<accession>A3LS79</accession>
<dbReference type="OrthoDB" id="2392202at2759"/>
<feature type="region of interest" description="Disordered" evidence="9">
    <location>
        <begin position="445"/>
        <end position="471"/>
    </location>
</feature>
<dbReference type="PANTHER" id="PTHR11207:SF0">
    <property type="entry name" value="RIBONUCLEASE 3"/>
    <property type="match status" value="1"/>
</dbReference>
<dbReference type="EMBL" id="CP000497">
    <property type="protein sequence ID" value="ABN65521.1"/>
    <property type="molecule type" value="Genomic_DNA"/>
</dbReference>
<dbReference type="CDD" id="cd19876">
    <property type="entry name" value="DSRM_RNT1p-like"/>
    <property type="match status" value="1"/>
</dbReference>
<dbReference type="InterPro" id="IPR000999">
    <property type="entry name" value="RNase_III_dom"/>
</dbReference>
<dbReference type="SMART" id="SM00535">
    <property type="entry name" value="RIBOc"/>
    <property type="match status" value="1"/>
</dbReference>
<dbReference type="SMART" id="SM00358">
    <property type="entry name" value="DSRM"/>
    <property type="match status" value="1"/>
</dbReference>
<dbReference type="AlphaFoldDB" id="A3LS79"/>
<dbReference type="HOGENOM" id="CLU_026251_1_0_1"/>
<dbReference type="Proteomes" id="UP000002258">
    <property type="component" value="Chromosome 3"/>
</dbReference>
<dbReference type="HAMAP" id="MF_00104">
    <property type="entry name" value="RNase_III"/>
    <property type="match status" value="1"/>
</dbReference>
<feature type="region of interest" description="Disordered" evidence="9">
    <location>
        <begin position="18"/>
        <end position="66"/>
    </location>
</feature>
<evidence type="ECO:0000256" key="4">
    <source>
        <dbReference type="ARBA" id="ARBA00022722"/>
    </source>
</evidence>
<dbReference type="SMR" id="A3LS79"/>
<dbReference type="EC" id="3.1.26.3" evidence="3"/>
<dbReference type="InterPro" id="IPR014720">
    <property type="entry name" value="dsRBD_dom"/>
</dbReference>
<dbReference type="GO" id="GO:0004525">
    <property type="term" value="F:ribonuclease III activity"/>
    <property type="evidence" value="ECO:0007669"/>
    <property type="project" value="UniProtKB-EC"/>
</dbReference>
<evidence type="ECO:0000313" key="13">
    <source>
        <dbReference type="Proteomes" id="UP000002258"/>
    </source>
</evidence>
<dbReference type="GO" id="GO:0003725">
    <property type="term" value="F:double-stranded RNA binding"/>
    <property type="evidence" value="ECO:0007669"/>
    <property type="project" value="InterPro"/>
</dbReference>
<dbReference type="GO" id="GO:0006364">
    <property type="term" value="P:rRNA processing"/>
    <property type="evidence" value="ECO:0007669"/>
    <property type="project" value="InterPro"/>
</dbReference>
<dbReference type="GO" id="GO:0005654">
    <property type="term" value="C:nucleoplasm"/>
    <property type="evidence" value="ECO:0007669"/>
    <property type="project" value="TreeGrafter"/>
</dbReference>
<keyword evidence="7 8" id="KW-0694">RNA-binding</keyword>
<protein>
    <recommendedName>
        <fullName evidence="3">ribonuclease III</fullName>
        <ecNumber evidence="3">3.1.26.3</ecNumber>
    </recommendedName>
</protein>
<dbReference type="RefSeq" id="XP_001383550.1">
    <property type="nucleotide sequence ID" value="XM_001383513.1"/>
</dbReference>
<dbReference type="PANTHER" id="PTHR11207">
    <property type="entry name" value="RIBONUCLEASE III"/>
    <property type="match status" value="1"/>
</dbReference>
<evidence type="ECO:0000259" key="11">
    <source>
        <dbReference type="PROSITE" id="PS50142"/>
    </source>
</evidence>
<evidence type="ECO:0000259" key="10">
    <source>
        <dbReference type="PROSITE" id="PS50137"/>
    </source>
</evidence>
<dbReference type="KEGG" id="pic:PICST_30953"/>